<dbReference type="InterPro" id="IPR006153">
    <property type="entry name" value="Cation/H_exchanger_TM"/>
</dbReference>
<dbReference type="Pfam" id="PF00999">
    <property type="entry name" value="Na_H_Exchanger"/>
    <property type="match status" value="1"/>
</dbReference>
<feature type="transmembrane region" description="Helical" evidence="9">
    <location>
        <begin position="191"/>
        <end position="209"/>
    </location>
</feature>
<dbReference type="GO" id="GO:0008324">
    <property type="term" value="F:monoatomic cation transmembrane transporter activity"/>
    <property type="evidence" value="ECO:0007669"/>
    <property type="project" value="InterPro"/>
</dbReference>
<evidence type="ECO:0000256" key="7">
    <source>
        <dbReference type="ARBA" id="ARBA00023065"/>
    </source>
</evidence>
<protein>
    <submittedName>
        <fullName evidence="11">Potassium transporter</fullName>
    </submittedName>
</protein>
<keyword evidence="5 9" id="KW-0812">Transmembrane</keyword>
<comment type="caution">
    <text evidence="11">The sequence shown here is derived from an EMBL/GenBank/DDBJ whole genome shotgun (WGS) entry which is preliminary data.</text>
</comment>
<dbReference type="GO" id="GO:0006813">
    <property type="term" value="P:potassium ion transport"/>
    <property type="evidence" value="ECO:0007669"/>
    <property type="project" value="InterPro"/>
</dbReference>
<dbReference type="InterPro" id="IPR036721">
    <property type="entry name" value="RCK_C_sf"/>
</dbReference>
<dbReference type="GO" id="GO:0015297">
    <property type="term" value="F:antiporter activity"/>
    <property type="evidence" value="ECO:0007669"/>
    <property type="project" value="UniProtKB-KW"/>
</dbReference>
<accession>A0A2P7Q206</accession>
<dbReference type="InterPro" id="IPR006037">
    <property type="entry name" value="RCK_C"/>
</dbReference>
<evidence type="ECO:0000313" key="12">
    <source>
        <dbReference type="Proteomes" id="UP000241434"/>
    </source>
</evidence>
<dbReference type="PROSITE" id="PS51202">
    <property type="entry name" value="RCK_C"/>
    <property type="match status" value="2"/>
</dbReference>
<organism evidence="11 12">
    <name type="scientific">Peptostreptococcus russellii</name>
    <dbReference type="NCBI Taxonomy" id="215200"/>
    <lineage>
        <taxon>Bacteria</taxon>
        <taxon>Bacillati</taxon>
        <taxon>Bacillota</taxon>
        <taxon>Clostridia</taxon>
        <taxon>Peptostreptococcales</taxon>
        <taxon>Peptostreptococcaceae</taxon>
        <taxon>Peptostreptococcus</taxon>
    </lineage>
</organism>
<evidence type="ECO:0000256" key="3">
    <source>
        <dbReference type="ARBA" id="ARBA00022449"/>
    </source>
</evidence>
<keyword evidence="3" id="KW-0050">Antiport</keyword>
<reference evidence="11" key="1">
    <citation type="thesis" date="2015" institute="Rutgers" country="The State University of New Jersey, 14 College Farm Rd., New Brunswick, NJ, USA">
        <title>Ammonia toxicity in bacteria and its implications for treatment of and resource recovery from highly nitrogenous organic wastes.</title>
        <authorList>
            <person name="Luther A.K."/>
        </authorList>
    </citation>
    <scope>NUCLEOTIDE SEQUENCE</scope>
    <source>
        <strain evidence="11">RT-10B</strain>
    </source>
</reference>
<dbReference type="GO" id="GO:1902600">
    <property type="term" value="P:proton transmembrane transport"/>
    <property type="evidence" value="ECO:0007669"/>
    <property type="project" value="InterPro"/>
</dbReference>
<evidence type="ECO:0000256" key="5">
    <source>
        <dbReference type="ARBA" id="ARBA00022692"/>
    </source>
</evidence>
<sequence length="535" mass="58614">MNMFLLFSAVVVIISTTFLSKISKKIRVPALLAFIFLGMLFGSEGILKVDFTDFKLAEQVCTVALIFIMFYGGFGTNWKMIKPVFGKASIMASLGTVLTALLVGAFCHYALKMDIFEGFLLGAVISSTDAASVFSILKSERLSLKYNTDSLLEMESGANDPFSYLLTVTVISMIQGQTSAVSVAQLLFSQLFFGIVFGAFISFLTVKIFKNFRFENEGFQSAFMVAIAIISYALPAAVGGNGFLSAYIVGVSLGNRLRINKKTMVHMFDGITSLMQIVIFFVLGLLSSPALIVKSLPVGILVTLFLTFIARPLVTIGLLKPFKSPNNQIAIISWAGLRGASSIVFATVAAVSLTDLNIDVFHIVFCIVILSMLTQGTTLKLVSQKIDMIDPEGNVFKTFNDYSEEIDMDFVSTIVDSSSNWIGKKIADIGMPHDILITLIQRDGLDMIPNGDTIVEENDEIVLTAVTFNSSMGTDLQEFYIDKKHKWAYLMLSEISVPNDFLVVIIKRRGHTIVPNGDTMILPGDIVVLNTLRNS</sequence>
<dbReference type="NCBIfam" id="NF003715">
    <property type="entry name" value="PRK05326.1-2"/>
    <property type="match status" value="1"/>
</dbReference>
<dbReference type="Gene3D" id="1.20.1530.20">
    <property type="match status" value="1"/>
</dbReference>
<dbReference type="GO" id="GO:0005886">
    <property type="term" value="C:plasma membrane"/>
    <property type="evidence" value="ECO:0007669"/>
    <property type="project" value="UniProtKB-SubCell"/>
</dbReference>
<feature type="transmembrane region" description="Helical" evidence="9">
    <location>
        <begin position="59"/>
        <end position="78"/>
    </location>
</feature>
<feature type="transmembrane region" description="Helical" evidence="9">
    <location>
        <begin position="270"/>
        <end position="292"/>
    </location>
</feature>
<dbReference type="Pfam" id="PF02080">
    <property type="entry name" value="TrkA_C"/>
    <property type="match status" value="2"/>
</dbReference>
<evidence type="ECO:0000256" key="8">
    <source>
        <dbReference type="ARBA" id="ARBA00023136"/>
    </source>
</evidence>
<dbReference type="PANTHER" id="PTHR32507">
    <property type="entry name" value="NA(+)/H(+) ANTIPORTER 1"/>
    <property type="match status" value="1"/>
</dbReference>
<feature type="transmembrane region" description="Helical" evidence="9">
    <location>
        <begin position="118"/>
        <end position="137"/>
    </location>
</feature>
<gene>
    <name evidence="11" type="ORF">UF10_04210</name>
</gene>
<dbReference type="Proteomes" id="UP000241434">
    <property type="component" value="Unassembled WGS sequence"/>
</dbReference>
<feature type="transmembrane region" description="Helical" evidence="9">
    <location>
        <begin position="221"/>
        <end position="249"/>
    </location>
</feature>
<name>A0A2P7Q206_9FIRM</name>
<dbReference type="SUPFAM" id="SSF116726">
    <property type="entry name" value="TrkA C-terminal domain-like"/>
    <property type="match status" value="2"/>
</dbReference>
<proteinExistence type="predicted"/>
<keyword evidence="2" id="KW-0813">Transport</keyword>
<dbReference type="NCBIfam" id="NF003716">
    <property type="entry name" value="PRK05326.1-3"/>
    <property type="match status" value="1"/>
</dbReference>
<dbReference type="Gene3D" id="3.30.70.1450">
    <property type="entry name" value="Regulator of K+ conductance, C-terminal domain"/>
    <property type="match status" value="2"/>
</dbReference>
<feature type="transmembrane region" description="Helical" evidence="9">
    <location>
        <begin position="331"/>
        <end position="354"/>
    </location>
</feature>
<keyword evidence="8 9" id="KW-0472">Membrane</keyword>
<dbReference type="EMBL" id="JYGE01000003">
    <property type="protein sequence ID" value="PSJ31992.1"/>
    <property type="molecule type" value="Genomic_DNA"/>
</dbReference>
<evidence type="ECO:0000256" key="9">
    <source>
        <dbReference type="SAM" id="Phobius"/>
    </source>
</evidence>
<keyword evidence="4" id="KW-1003">Cell membrane</keyword>
<dbReference type="PANTHER" id="PTHR32507:SF7">
    <property type="entry name" value="K(+)_H(+) ANTIPORTER NHAP2"/>
    <property type="match status" value="1"/>
</dbReference>
<feature type="transmembrane region" description="Helical" evidence="9">
    <location>
        <begin position="298"/>
        <end position="319"/>
    </location>
</feature>
<evidence type="ECO:0000256" key="4">
    <source>
        <dbReference type="ARBA" id="ARBA00022475"/>
    </source>
</evidence>
<keyword evidence="7" id="KW-0406">Ion transport</keyword>
<feature type="domain" description="RCK C-terminal" evidence="10">
    <location>
        <begin position="397"/>
        <end position="479"/>
    </location>
</feature>
<evidence type="ECO:0000256" key="6">
    <source>
        <dbReference type="ARBA" id="ARBA00022989"/>
    </source>
</evidence>
<evidence type="ECO:0000256" key="2">
    <source>
        <dbReference type="ARBA" id="ARBA00022448"/>
    </source>
</evidence>
<keyword evidence="12" id="KW-1185">Reference proteome</keyword>
<feature type="transmembrane region" description="Helical" evidence="9">
    <location>
        <begin position="360"/>
        <end position="379"/>
    </location>
</feature>
<feature type="domain" description="RCK C-terminal" evidence="10">
    <location>
        <begin position="481"/>
        <end position="535"/>
    </location>
</feature>
<feature type="transmembrane region" description="Helical" evidence="9">
    <location>
        <begin position="90"/>
        <end position="111"/>
    </location>
</feature>
<comment type="subcellular location">
    <subcellularLocation>
        <location evidence="1">Cell membrane</location>
        <topology evidence="1">Multi-pass membrane protein</topology>
    </subcellularLocation>
</comment>
<evidence type="ECO:0000256" key="1">
    <source>
        <dbReference type="ARBA" id="ARBA00004651"/>
    </source>
</evidence>
<evidence type="ECO:0000313" key="11">
    <source>
        <dbReference type="EMBL" id="PSJ31992.1"/>
    </source>
</evidence>
<keyword evidence="6 9" id="KW-1133">Transmembrane helix</keyword>
<dbReference type="AlphaFoldDB" id="A0A2P7Q206"/>
<feature type="transmembrane region" description="Helical" evidence="9">
    <location>
        <begin position="30"/>
        <end position="47"/>
    </location>
</feature>
<evidence type="ECO:0000259" key="10">
    <source>
        <dbReference type="PROSITE" id="PS51202"/>
    </source>
</evidence>
<dbReference type="InterPro" id="IPR038770">
    <property type="entry name" value="Na+/solute_symporter_sf"/>
</dbReference>